<protein>
    <recommendedName>
        <fullName evidence="1">Toxin SymE-like domain-containing protein</fullName>
    </recommendedName>
</protein>
<dbReference type="OrthoDB" id="9803936at2"/>
<reference evidence="2 3" key="1">
    <citation type="journal article" date="2007" name="Int. J. Syst. Evol. Microbiol.">
        <title>Chryseobacterium flavum sp. nov., isolated from polluted soil.</title>
        <authorList>
            <person name="Zhou Y."/>
            <person name="Dong J."/>
            <person name="Wang X."/>
            <person name="Huang X."/>
            <person name="Zhang K.Y."/>
            <person name="Zhang Y.Q."/>
            <person name="Guo Y.F."/>
            <person name="Lai R."/>
            <person name="Li W.J."/>
        </authorList>
    </citation>
    <scope>NUCLEOTIDE SEQUENCE [LARGE SCALE GENOMIC DNA]</scope>
    <source>
        <strain evidence="2 3">KCTC 12877</strain>
    </source>
</reference>
<dbReference type="GO" id="GO:0016788">
    <property type="term" value="F:hydrolase activity, acting on ester bonds"/>
    <property type="evidence" value="ECO:0007669"/>
    <property type="project" value="InterPro"/>
</dbReference>
<dbReference type="AlphaFoldDB" id="A0A3D9CK83"/>
<evidence type="ECO:0000313" key="2">
    <source>
        <dbReference type="EMBL" id="REC66151.1"/>
    </source>
</evidence>
<sequence length="77" mass="9104">MRKRMNRSKDNELHNRNITVFLKSFSRAHGKIVFFPEIRITGKWVQQCGFQPGDHVLVTVCRNQIILEREEDYGDVT</sequence>
<dbReference type="InterPro" id="IPR014944">
    <property type="entry name" value="Toxin_SymE-like"/>
</dbReference>
<dbReference type="RefSeq" id="WP_115961028.1">
    <property type="nucleotide sequence ID" value="NZ_CBCRVL010000011.1"/>
</dbReference>
<dbReference type="GO" id="GO:0005737">
    <property type="term" value="C:cytoplasm"/>
    <property type="evidence" value="ECO:0007669"/>
    <property type="project" value="InterPro"/>
</dbReference>
<dbReference type="GO" id="GO:0003723">
    <property type="term" value="F:RNA binding"/>
    <property type="evidence" value="ECO:0007669"/>
    <property type="project" value="InterPro"/>
</dbReference>
<evidence type="ECO:0000259" key="1">
    <source>
        <dbReference type="Pfam" id="PF08845"/>
    </source>
</evidence>
<dbReference type="EMBL" id="QNUE01000010">
    <property type="protein sequence ID" value="REC66151.1"/>
    <property type="molecule type" value="Genomic_DNA"/>
</dbReference>
<dbReference type="Pfam" id="PF08845">
    <property type="entry name" value="SymE_toxin"/>
    <property type="match status" value="1"/>
</dbReference>
<proteinExistence type="predicted"/>
<evidence type="ECO:0000313" key="3">
    <source>
        <dbReference type="Proteomes" id="UP000256769"/>
    </source>
</evidence>
<organism evidence="2 3">
    <name type="scientific">Chryseobacterium flavum</name>
    <dbReference type="NCBI Taxonomy" id="415851"/>
    <lineage>
        <taxon>Bacteria</taxon>
        <taxon>Pseudomonadati</taxon>
        <taxon>Bacteroidota</taxon>
        <taxon>Flavobacteriia</taxon>
        <taxon>Flavobacteriales</taxon>
        <taxon>Weeksellaceae</taxon>
        <taxon>Chryseobacterium group</taxon>
        <taxon>Chryseobacterium</taxon>
    </lineage>
</organism>
<dbReference type="GO" id="GO:0016070">
    <property type="term" value="P:RNA metabolic process"/>
    <property type="evidence" value="ECO:0007669"/>
    <property type="project" value="InterPro"/>
</dbReference>
<dbReference type="Proteomes" id="UP000256769">
    <property type="component" value="Unassembled WGS sequence"/>
</dbReference>
<comment type="caution">
    <text evidence="2">The sequence shown here is derived from an EMBL/GenBank/DDBJ whole genome shotgun (WGS) entry which is preliminary data.</text>
</comment>
<feature type="domain" description="Toxin SymE-like" evidence="1">
    <location>
        <begin position="35"/>
        <end position="68"/>
    </location>
</feature>
<name>A0A3D9CK83_9FLAO</name>
<gene>
    <name evidence="2" type="ORF">DRF59_13590</name>
</gene>
<accession>A0A3D9CK83</accession>
<keyword evidence="3" id="KW-1185">Reference proteome</keyword>